<gene>
    <name evidence="3" type="ORF">PHPALM_12538</name>
</gene>
<dbReference type="PANTHER" id="PTHR19446">
    <property type="entry name" value="REVERSE TRANSCRIPTASES"/>
    <property type="match status" value="1"/>
</dbReference>
<dbReference type="EMBL" id="NCKW01006693">
    <property type="protein sequence ID" value="POM70961.1"/>
    <property type="molecule type" value="Genomic_DNA"/>
</dbReference>
<keyword evidence="3" id="KW-0540">Nuclease</keyword>
<evidence type="ECO:0000256" key="1">
    <source>
        <dbReference type="SAM" id="MobiDB-lite"/>
    </source>
</evidence>
<reference evidence="3 4" key="1">
    <citation type="journal article" date="2017" name="Genome Biol. Evol.">
        <title>Phytophthora megakarya and P. palmivora, closely related causal agents of cacao black pod rot, underwent increases in genome sizes and gene numbers by different mechanisms.</title>
        <authorList>
            <person name="Ali S.S."/>
            <person name="Shao J."/>
            <person name="Lary D.J."/>
            <person name="Kronmiller B."/>
            <person name="Shen D."/>
            <person name="Strem M.D."/>
            <person name="Amoako-Attah I."/>
            <person name="Akrofi A.Y."/>
            <person name="Begoude B.A."/>
            <person name="Ten Hoopen G.M."/>
            <person name="Coulibaly K."/>
            <person name="Kebe B.I."/>
            <person name="Melnick R.L."/>
            <person name="Guiltinan M.J."/>
            <person name="Tyler B.M."/>
            <person name="Meinhardt L.W."/>
            <person name="Bailey B.A."/>
        </authorList>
    </citation>
    <scope>NUCLEOTIDE SEQUENCE [LARGE SCALE GENOMIC DNA]</scope>
    <source>
        <strain evidence="4">sbr112.9</strain>
    </source>
</reference>
<comment type="caution">
    <text evidence="3">The sequence shown here is derived from an EMBL/GenBank/DDBJ whole genome shotgun (WGS) entry which is preliminary data.</text>
</comment>
<dbReference type="GO" id="GO:0004519">
    <property type="term" value="F:endonuclease activity"/>
    <property type="evidence" value="ECO:0007669"/>
    <property type="project" value="UniProtKB-KW"/>
</dbReference>
<dbReference type="InterPro" id="IPR000477">
    <property type="entry name" value="RT_dom"/>
</dbReference>
<evidence type="ECO:0000313" key="4">
    <source>
        <dbReference type="Proteomes" id="UP000237271"/>
    </source>
</evidence>
<feature type="region of interest" description="Disordered" evidence="1">
    <location>
        <begin position="1"/>
        <end position="26"/>
    </location>
</feature>
<accession>A0A2P4XZH2</accession>
<keyword evidence="4" id="KW-1185">Reference proteome</keyword>
<dbReference type="Proteomes" id="UP000237271">
    <property type="component" value="Unassembled WGS sequence"/>
</dbReference>
<feature type="domain" description="Reverse transcriptase" evidence="2">
    <location>
        <begin position="75"/>
        <end position="321"/>
    </location>
</feature>
<keyword evidence="3" id="KW-0378">Hydrolase</keyword>
<dbReference type="InterPro" id="IPR043502">
    <property type="entry name" value="DNA/RNA_pol_sf"/>
</dbReference>
<dbReference type="PROSITE" id="PS50878">
    <property type="entry name" value="RT_POL"/>
    <property type="match status" value="1"/>
</dbReference>
<organism evidence="3 4">
    <name type="scientific">Phytophthora palmivora</name>
    <dbReference type="NCBI Taxonomy" id="4796"/>
    <lineage>
        <taxon>Eukaryota</taxon>
        <taxon>Sar</taxon>
        <taxon>Stramenopiles</taxon>
        <taxon>Oomycota</taxon>
        <taxon>Peronosporomycetes</taxon>
        <taxon>Peronosporales</taxon>
        <taxon>Peronosporaceae</taxon>
        <taxon>Phytophthora</taxon>
    </lineage>
</organism>
<keyword evidence="3" id="KW-0255">Endonuclease</keyword>
<dbReference type="OrthoDB" id="117013at2759"/>
<evidence type="ECO:0000259" key="2">
    <source>
        <dbReference type="PROSITE" id="PS50878"/>
    </source>
</evidence>
<sequence>MINKHFQAQFADPTRSPVQPDPSPRPLRNLITATELCIAFNRLRNGRAVGPDAIPAELLKYGAATLATPLADILNHGLQTGDDVHLGEGILLGLLKPNKPAGQCASLRPIVLLNSIRKAIALVVLRRITPKVATFLSPHQSGFRPRRSTADAVWAHRWIAARAQRYRERFYILGIDLSRAFDTVHRDKPLSVLTDILDDDEIRLSRLLLQRTTLSLRNGRHTLDPFKSNTDTPQGDSLSPVIFVVYLEAALRDVAAQFDALHQLLKDMIVYADDADFVCPDPAIAEKVHAEAPAILARWSLVMNTSKTEHTTVHRALHASMNCTDRAKEETWHNTRKLGSLLGDAEDVSRRMSLATAALHLMWKVVGVAYPDVISNDELYERTGTKPLRYRLLERRWTLLGQILRLSMTTPDLPAYRYMEAYFAPSQNPKFRGHQRTTLPVVLDADLRTLPDNYRLRRAADLLRCHAEDPKEWRQLIQSLLAYTPSEERDPTYAIATLARRLNQMTLN</sequence>
<protein>
    <submittedName>
        <fullName evidence="3">EndonucleaseReverse transcriptase</fullName>
    </submittedName>
</protein>
<evidence type="ECO:0000313" key="3">
    <source>
        <dbReference type="EMBL" id="POM70961.1"/>
    </source>
</evidence>
<dbReference type="AlphaFoldDB" id="A0A2P4XZH2"/>
<proteinExistence type="predicted"/>
<dbReference type="Pfam" id="PF00078">
    <property type="entry name" value="RVT_1"/>
    <property type="match status" value="1"/>
</dbReference>
<name>A0A2P4XZH2_9STRA</name>
<dbReference type="SUPFAM" id="SSF56672">
    <property type="entry name" value="DNA/RNA polymerases"/>
    <property type="match status" value="1"/>
</dbReference>